<name>A0A077DHR2_9BURK</name>
<evidence type="ECO:0000313" key="4">
    <source>
        <dbReference type="EMBL" id="AIL32678.1"/>
    </source>
</evidence>
<evidence type="ECO:0000256" key="1">
    <source>
        <dbReference type="ARBA" id="ARBA00022490"/>
    </source>
</evidence>
<comment type="function">
    <text evidence="3">Required for rescue of stalled ribosomes mediated by trans-translation. Binds to transfer-messenger RNA (tmRNA), required for stable association of tmRNA with ribosomes. tmRNA and SmpB together mimic tRNA shape, replacing the anticodon stem-loop with SmpB. tmRNA is encoded by the ssrA gene; the 2 termini fold to resemble tRNA(Ala) and it encodes a 'tag peptide', a short internal open reading frame. During trans-translation Ala-aminoacylated tmRNA acts like a tRNA, entering the A-site of stalled ribosomes, displacing the stalled mRNA. The ribosome then switches to translate the ORF on the tmRNA; the nascent peptide is terminated with the 'tag peptide' encoded by the tmRNA and targeted for degradation. The ribosome is freed to recommence translation, which seems to be the essential function of trans-translation.</text>
</comment>
<dbReference type="AlphaFoldDB" id="A0A077DHR2"/>
<dbReference type="OrthoDB" id="9805462at2"/>
<dbReference type="GO" id="GO:0070930">
    <property type="term" value="P:trans-translation-dependent protein tagging"/>
    <property type="evidence" value="ECO:0007669"/>
    <property type="project" value="TreeGrafter"/>
</dbReference>
<keyword evidence="2 3" id="KW-0694">RNA-binding</keyword>
<protein>
    <recommendedName>
        <fullName evidence="3">SsrA-binding protein</fullName>
    </recommendedName>
    <alternativeName>
        <fullName evidence="3">Small protein B</fullName>
    </alternativeName>
</protein>
<dbReference type="NCBIfam" id="TIGR00086">
    <property type="entry name" value="smpB"/>
    <property type="match status" value="1"/>
</dbReference>
<sequence>MVIAENRKARHDYFIEEHFEAGLVLQGWEAKAIRAGHIQLNDTHVLIREGELFVFNMHISPLRTTSTHVKAYPDRSRKLLMHRSQINKLIGKVEMKGYALVPLNLHFSKGRIKLELALAKGKKSFDKRNTIKDRDWAREKERLMKHDIRNT</sequence>
<dbReference type="Pfam" id="PF01668">
    <property type="entry name" value="SmpB"/>
    <property type="match status" value="1"/>
</dbReference>
<accession>A0A077DHR2</accession>
<dbReference type="NCBIfam" id="NF003843">
    <property type="entry name" value="PRK05422.1"/>
    <property type="match status" value="1"/>
</dbReference>
<keyword evidence="1 3" id="KW-0963">Cytoplasm</keyword>
<dbReference type="eggNOG" id="COG0691">
    <property type="taxonomic scope" value="Bacteria"/>
</dbReference>
<comment type="subcellular location">
    <subcellularLocation>
        <location evidence="3">Cytoplasm</location>
    </subcellularLocation>
    <text evidence="3">The tmRNA-SmpB complex associates with stalled 70S ribosomes.</text>
</comment>
<dbReference type="EMBL" id="CP009238">
    <property type="protein sequence ID" value="AIL32678.1"/>
    <property type="molecule type" value="Genomic_DNA"/>
</dbReference>
<dbReference type="RefSeq" id="WP_038499666.1">
    <property type="nucleotide sequence ID" value="NZ_AFWK01000111.1"/>
</dbReference>
<proteinExistence type="inferred from homology"/>
<dbReference type="GO" id="GO:0005829">
    <property type="term" value="C:cytosol"/>
    <property type="evidence" value="ECO:0007669"/>
    <property type="project" value="TreeGrafter"/>
</dbReference>
<dbReference type="Proteomes" id="UP000028945">
    <property type="component" value="Chromosome"/>
</dbReference>
<dbReference type="STRING" id="1072685.IX83_04580"/>
<dbReference type="KEGG" id="bpsi:IX83_04580"/>
<dbReference type="Gene3D" id="2.40.280.10">
    <property type="match status" value="1"/>
</dbReference>
<dbReference type="InterPro" id="IPR000037">
    <property type="entry name" value="SsrA-bd_prot"/>
</dbReference>
<evidence type="ECO:0000256" key="2">
    <source>
        <dbReference type="ARBA" id="ARBA00022884"/>
    </source>
</evidence>
<comment type="similarity">
    <text evidence="3">Belongs to the SmpB family.</text>
</comment>
<dbReference type="InterPro" id="IPR023620">
    <property type="entry name" value="SmpB"/>
</dbReference>
<keyword evidence="5" id="KW-1185">Reference proteome</keyword>
<dbReference type="CDD" id="cd09294">
    <property type="entry name" value="SmpB"/>
    <property type="match status" value="1"/>
</dbReference>
<dbReference type="PANTHER" id="PTHR30308:SF2">
    <property type="entry name" value="SSRA-BINDING PROTEIN"/>
    <property type="match status" value="1"/>
</dbReference>
<reference evidence="4 5" key="1">
    <citation type="journal article" date="2014" name="BMC Genomics">
        <title>A genomic perspective on a new bacterial genus and species from the Alcaligenaceae family, Basilea psittacipulmonis.</title>
        <authorList>
            <person name="Whiteson K.L."/>
            <person name="Hernandez D."/>
            <person name="Lazarevic V."/>
            <person name="Gaia N."/>
            <person name="Farinelli L."/>
            <person name="Francois P."/>
            <person name="Pilo P."/>
            <person name="Frey J."/>
            <person name="Schrenzel J."/>
        </authorList>
    </citation>
    <scope>NUCLEOTIDE SEQUENCE [LARGE SCALE GENOMIC DNA]</scope>
    <source>
        <strain evidence="4 5">DSM 24701</strain>
    </source>
</reference>
<dbReference type="GO" id="GO:0003723">
    <property type="term" value="F:RNA binding"/>
    <property type="evidence" value="ECO:0007669"/>
    <property type="project" value="UniProtKB-UniRule"/>
</dbReference>
<dbReference type="HAMAP" id="MF_00023">
    <property type="entry name" value="SmpB"/>
    <property type="match status" value="1"/>
</dbReference>
<dbReference type="SUPFAM" id="SSF74982">
    <property type="entry name" value="Small protein B (SmpB)"/>
    <property type="match status" value="1"/>
</dbReference>
<gene>
    <name evidence="3" type="primary">smpB</name>
    <name evidence="4" type="ORF">IX83_04580</name>
</gene>
<dbReference type="HOGENOM" id="CLU_108953_3_0_4"/>
<dbReference type="PANTHER" id="PTHR30308">
    <property type="entry name" value="TMRNA-BINDING COMPONENT OF TRANS-TRANSLATION TAGGING COMPLEX"/>
    <property type="match status" value="1"/>
</dbReference>
<evidence type="ECO:0000313" key="5">
    <source>
        <dbReference type="Proteomes" id="UP000028945"/>
    </source>
</evidence>
<dbReference type="GO" id="GO:0070929">
    <property type="term" value="P:trans-translation"/>
    <property type="evidence" value="ECO:0007669"/>
    <property type="project" value="UniProtKB-UniRule"/>
</dbReference>
<organism evidence="4 5">
    <name type="scientific">Basilea psittacipulmonis DSM 24701</name>
    <dbReference type="NCBI Taxonomy" id="1072685"/>
    <lineage>
        <taxon>Bacteria</taxon>
        <taxon>Pseudomonadati</taxon>
        <taxon>Pseudomonadota</taxon>
        <taxon>Betaproteobacteria</taxon>
        <taxon>Burkholderiales</taxon>
        <taxon>Alcaligenaceae</taxon>
        <taxon>Basilea</taxon>
    </lineage>
</organism>
<evidence type="ECO:0000256" key="3">
    <source>
        <dbReference type="HAMAP-Rule" id="MF_00023"/>
    </source>
</evidence>